<keyword evidence="1" id="KW-0175">Coiled coil</keyword>
<dbReference type="AlphaFoldDB" id="D3VRC3"/>
<proteinExistence type="predicted"/>
<dbReference type="NCBIfam" id="NF045950">
    <property type="entry name" value="MAG6090_repeat"/>
    <property type="match status" value="4"/>
</dbReference>
<feature type="signal peptide" evidence="2">
    <location>
        <begin position="1"/>
        <end position="22"/>
    </location>
</feature>
<evidence type="ECO:0008006" key="5">
    <source>
        <dbReference type="Google" id="ProtNLM"/>
    </source>
</evidence>
<evidence type="ECO:0000256" key="1">
    <source>
        <dbReference type="SAM" id="Coils"/>
    </source>
</evidence>
<feature type="chain" id="PRO_5003051989" description="Lipoprotein" evidence="2">
    <location>
        <begin position="23"/>
        <end position="852"/>
    </location>
</feature>
<accession>D3VRC3</accession>
<evidence type="ECO:0000313" key="4">
    <source>
        <dbReference type="Proteomes" id="UP000006902"/>
    </source>
</evidence>
<evidence type="ECO:0000256" key="2">
    <source>
        <dbReference type="SAM" id="SignalP"/>
    </source>
</evidence>
<feature type="coiled-coil region" evidence="1">
    <location>
        <begin position="259"/>
        <end position="300"/>
    </location>
</feature>
<dbReference type="EMBL" id="FP671138">
    <property type="protein sequence ID" value="CBH40870.1"/>
    <property type="molecule type" value="Genomic_DNA"/>
</dbReference>
<dbReference type="eggNOG" id="ENOG5031Z65">
    <property type="taxonomic scope" value="Bacteria"/>
</dbReference>
<gene>
    <name evidence="3" type="ordered locus">MAGa6670</name>
</gene>
<dbReference type="PROSITE" id="PS51257">
    <property type="entry name" value="PROKAR_LIPOPROTEIN"/>
    <property type="match status" value="1"/>
</dbReference>
<dbReference type="KEGG" id="mal:MAGa6670"/>
<organism evidence="3 4">
    <name type="scientific">Mycoplasmopsis agalactiae</name>
    <name type="common">Mycoplasma agalactiae</name>
    <dbReference type="NCBI Taxonomy" id="2110"/>
    <lineage>
        <taxon>Bacteria</taxon>
        <taxon>Bacillati</taxon>
        <taxon>Mycoplasmatota</taxon>
        <taxon>Mycoplasmoidales</taxon>
        <taxon>Metamycoplasmataceae</taxon>
        <taxon>Mycoplasmopsis</taxon>
    </lineage>
</organism>
<reference evidence="4" key="1">
    <citation type="journal article" date="2010" name="BMC Genomics">
        <title>Comparative genomic and proteomic analyses of two Mycoplasma agalactiae strains: clues to the macro- and micro-events that are shaping mycoplasma diversity.</title>
        <authorList>
            <person name="Nouvel L.X."/>
            <person name="Sirand-Pugnet P."/>
            <person name="Marenda M.S."/>
            <person name="Sagne E."/>
            <person name="Barbe V."/>
            <person name="Mangenot S."/>
            <person name="Schenowitz C."/>
            <person name="Jacob D."/>
            <person name="Barre A."/>
            <person name="Claverol S."/>
            <person name="Blanchard A."/>
            <person name="Citti C."/>
        </authorList>
    </citation>
    <scope>NUCLEOTIDE SEQUENCE [LARGE SCALE GENOMIC DNA]</scope>
    <source>
        <strain evidence="4">5632</strain>
    </source>
</reference>
<dbReference type="Proteomes" id="UP000006902">
    <property type="component" value="Chromosome"/>
</dbReference>
<feature type="coiled-coil region" evidence="1">
    <location>
        <begin position="432"/>
        <end position="461"/>
    </location>
</feature>
<dbReference type="RefSeq" id="WP_013022217.1">
    <property type="nucleotide sequence ID" value="NC_013948.1"/>
</dbReference>
<keyword evidence="2" id="KW-0732">Signal</keyword>
<protein>
    <recommendedName>
        <fullName evidence="5">Lipoprotein</fullName>
    </recommendedName>
</protein>
<sequence>MKKGLLLKGGLLAFASPLISSACFVANIDKGQKESHDEMFSRGEPARPGRQCGKVLSDNPTCSVINKIEIDNSAHKQVDSSKAFLTSAKLTGELFSDEYANMAKKAVDRYKKHGDKHAYESAKMSAELFSDEYANMAKKAVDRYKKHGDKHAYESAKMSAELFSDSFGKAIEEVKARVYRDSISGLDIDLHPTKAQLEAEEKHLSELVKKILEDNKENNKKSFEFREKWNSKFVNDISGLDIKDSQLLDPWWIAYKNKLDALSRNIDKEVNNVNDIRKEITKLIEQIQKIKSEIEIKKIENASSVLTEKLFDESDADKIKDAERRYAKELADKLKVYKNHRNKSANTTAELFSNKWLSEIEKAKRDKEIASKIYNDSASGLDINIHWTKEDLNRWANKVLKDNWDLNKGTLDKIKAADITGKIFDDTYTDAIKKASERKARAEEAREAAEAEAEIKLIDHKVSASDITGELFSNEHQKWVEKVKNNIKTRIYRDSKSGLDIDIHWTKEDLDRAVNNILKANLKLNLDKLNELKAANLIAKIFDDTYTDAIKEIERKEKAEEAKEAAKVDKEIERINHKVSASDITGELFSVDHQKWVNKIKNNIKARIYRDSKSGLDINIHPTREELDEMVKRILSKNLKDNKIAWLSALSARDTGKIFDDTYTDAIKRAKEHEQWLKQFKEPVVFDSRSWDWFVKDPELDKYWLPKVRTYLKRKVLLQVNKDIDKKAANEIIKGLNDIIDNNSGILEIKDGNVWSVDKKWYSSLIGGIHYIIPGFTLNHSISNVLRRYITTGGDKDNNHPTIGGFGVGQNGLFVSRLGAGVFSIQARLALKDGTYSNTIYNQIIDLSKYLK</sequence>
<evidence type="ECO:0000313" key="3">
    <source>
        <dbReference type="EMBL" id="CBH40870.1"/>
    </source>
</evidence>
<name>D3VRC3_MYCAA</name>
<dbReference type="NCBIfam" id="NF045931">
    <property type="entry name" value="LP_sig_MAG6090"/>
    <property type="match status" value="1"/>
</dbReference>